<name>A0ABP3H2R8_9ACTN</name>
<protein>
    <submittedName>
        <fullName evidence="2">Uncharacterized protein</fullName>
    </submittedName>
</protein>
<proteinExistence type="predicted"/>
<dbReference type="Proteomes" id="UP001500063">
    <property type="component" value="Unassembled WGS sequence"/>
</dbReference>
<comment type="caution">
    <text evidence="2">The sequence shown here is derived from an EMBL/GenBank/DDBJ whole genome shotgun (WGS) entry which is preliminary data.</text>
</comment>
<evidence type="ECO:0000313" key="2">
    <source>
        <dbReference type="EMBL" id="GAA0359775.1"/>
    </source>
</evidence>
<keyword evidence="3" id="KW-1185">Reference proteome</keyword>
<evidence type="ECO:0000256" key="1">
    <source>
        <dbReference type="SAM" id="MobiDB-lite"/>
    </source>
</evidence>
<evidence type="ECO:0000313" key="3">
    <source>
        <dbReference type="Proteomes" id="UP001500063"/>
    </source>
</evidence>
<dbReference type="EMBL" id="BAAABW010000022">
    <property type="protein sequence ID" value="GAA0359775.1"/>
    <property type="molecule type" value="Genomic_DNA"/>
</dbReference>
<accession>A0ABP3H2R8</accession>
<gene>
    <name evidence="2" type="ORF">GCM10010319_41480</name>
</gene>
<sequence>MTPLAQPLVKTNGSTDTPVIVSGASDCVRTLRAEYTYSEEEMSSCADGACPGGRKSGVHGRGVRAGTADTVRRNGAAALT</sequence>
<reference evidence="3" key="1">
    <citation type="journal article" date="2019" name="Int. J. Syst. Evol. Microbiol.">
        <title>The Global Catalogue of Microorganisms (GCM) 10K type strain sequencing project: providing services to taxonomists for standard genome sequencing and annotation.</title>
        <authorList>
            <consortium name="The Broad Institute Genomics Platform"/>
            <consortium name="The Broad Institute Genome Sequencing Center for Infectious Disease"/>
            <person name="Wu L."/>
            <person name="Ma J."/>
        </authorList>
    </citation>
    <scope>NUCLEOTIDE SEQUENCE [LARGE SCALE GENOMIC DNA]</scope>
    <source>
        <strain evidence="3">JCM 4565</strain>
    </source>
</reference>
<feature type="region of interest" description="Disordered" evidence="1">
    <location>
        <begin position="44"/>
        <end position="80"/>
    </location>
</feature>
<organism evidence="2 3">
    <name type="scientific">Streptomyces blastmyceticus</name>
    <dbReference type="NCBI Taxonomy" id="68180"/>
    <lineage>
        <taxon>Bacteria</taxon>
        <taxon>Bacillati</taxon>
        <taxon>Actinomycetota</taxon>
        <taxon>Actinomycetes</taxon>
        <taxon>Kitasatosporales</taxon>
        <taxon>Streptomycetaceae</taxon>
        <taxon>Streptomyces</taxon>
    </lineage>
</organism>